<reference evidence="18" key="2">
    <citation type="journal article" date="2021" name="Sci. Data">
        <title>Chromosome-scale genome sequencing, assembly and annotation of six genomes from subfamily Leishmaniinae.</title>
        <authorList>
            <person name="Almutairi H."/>
            <person name="Urbaniak M.D."/>
            <person name="Bates M.D."/>
            <person name="Jariyapan N."/>
            <person name="Kwakye-Nuako G."/>
            <person name="Thomaz Soccol V."/>
            <person name="Al-Salem W.S."/>
            <person name="Dillon R.J."/>
            <person name="Bates P.A."/>
            <person name="Gatherer D."/>
        </authorList>
    </citation>
    <scope>NUCLEOTIDE SEQUENCE [LARGE SCALE GENOMIC DNA]</scope>
</reference>
<dbReference type="RefSeq" id="XP_067063455.1">
    <property type="nucleotide sequence ID" value="XM_067207682.1"/>
</dbReference>
<keyword evidence="8" id="KW-0106">Calcium</keyword>
<evidence type="ECO:0000256" key="4">
    <source>
        <dbReference type="ARBA" id="ARBA00022568"/>
    </source>
</evidence>
<dbReference type="SMR" id="A0A836GTC3"/>
<dbReference type="InterPro" id="IPR006769">
    <property type="entry name" value="MCU_C"/>
</dbReference>
<evidence type="ECO:0000256" key="14">
    <source>
        <dbReference type="ARBA" id="ARBA00036634"/>
    </source>
</evidence>
<dbReference type="GO" id="GO:0051560">
    <property type="term" value="P:mitochondrial calcium ion homeostasis"/>
    <property type="evidence" value="ECO:0007669"/>
    <property type="project" value="InterPro"/>
</dbReference>
<evidence type="ECO:0000256" key="1">
    <source>
        <dbReference type="ARBA" id="ARBA00004448"/>
    </source>
</evidence>
<keyword evidence="11" id="KW-0496">Mitochondrion</keyword>
<dbReference type="PANTHER" id="PTHR13462:SF10">
    <property type="entry name" value="CALCIUM UNIPORTER PROTEIN, MITOCHONDRIAL"/>
    <property type="match status" value="1"/>
</dbReference>
<evidence type="ECO:0000313" key="17">
    <source>
        <dbReference type="EMBL" id="KAG5479744.1"/>
    </source>
</evidence>
<gene>
    <name evidence="17" type="ORF">LSCM4_05751</name>
</gene>
<keyword evidence="4" id="KW-0109">Calcium transport</keyword>
<evidence type="ECO:0000256" key="9">
    <source>
        <dbReference type="ARBA" id="ARBA00022989"/>
    </source>
</evidence>
<sequence length="220" mass="25061">MLLRHRRPLPLCVATAPLTRRCAHLSALTTEATLARTNTLCSTLSMACRLLTTRTAADGSFSTASSLNAPIDVPQLRVARDERLKKALAAKRQQLEAMERVKAECDKVAYHYPDVFMAQLFAFLALQAAVLFDWTYVHFDWNFVEPITYLIGYSATWIAIAWYGTMQHEFGYQSLRSFLQSAKCERLYKARQFDLQAYEALQGEVAKLDRVVRSLEELEI</sequence>
<evidence type="ECO:0000256" key="11">
    <source>
        <dbReference type="ARBA" id="ARBA00023128"/>
    </source>
</evidence>
<accession>A0A836GTC3</accession>
<dbReference type="InterPro" id="IPR039055">
    <property type="entry name" value="MCU_fam"/>
</dbReference>
<feature type="domain" description="Calcium uniporter protein C-terminal" evidence="16">
    <location>
        <begin position="63"/>
        <end position="201"/>
    </location>
</feature>
<evidence type="ECO:0000256" key="2">
    <source>
        <dbReference type="ARBA" id="ARBA00005653"/>
    </source>
</evidence>
<dbReference type="GO" id="GO:0005262">
    <property type="term" value="F:calcium channel activity"/>
    <property type="evidence" value="ECO:0007669"/>
    <property type="project" value="UniProtKB-KW"/>
</dbReference>
<dbReference type="PANTHER" id="PTHR13462">
    <property type="entry name" value="CALCIUM UNIPORTER PROTEIN, MITOCHONDRIAL"/>
    <property type="match status" value="1"/>
</dbReference>
<evidence type="ECO:0000256" key="3">
    <source>
        <dbReference type="ARBA" id="ARBA00022448"/>
    </source>
</evidence>
<dbReference type="GO" id="GO:0036444">
    <property type="term" value="P:calcium import into the mitochondrion"/>
    <property type="evidence" value="ECO:0007669"/>
    <property type="project" value="TreeGrafter"/>
</dbReference>
<evidence type="ECO:0000256" key="10">
    <source>
        <dbReference type="ARBA" id="ARBA00023065"/>
    </source>
</evidence>
<evidence type="ECO:0000256" key="8">
    <source>
        <dbReference type="ARBA" id="ARBA00022837"/>
    </source>
</evidence>
<dbReference type="EMBL" id="JAFHLR010000021">
    <property type="protein sequence ID" value="KAG5479744.1"/>
    <property type="molecule type" value="Genomic_DNA"/>
</dbReference>
<reference evidence="18" key="1">
    <citation type="journal article" date="2021" name="Microbiol. Resour. Announc.">
        <title>LGAAP: Leishmaniinae Genome Assembly and Annotation Pipeline.</title>
        <authorList>
            <person name="Almutairi H."/>
            <person name="Urbaniak M.D."/>
            <person name="Bates M.D."/>
            <person name="Jariyapan N."/>
            <person name="Kwakye-Nuako G."/>
            <person name="Thomaz-Soccol V."/>
            <person name="Al-Salem W.S."/>
            <person name="Dillon R.J."/>
            <person name="Bates P.A."/>
            <person name="Gatherer D."/>
        </authorList>
    </citation>
    <scope>NUCLEOTIDE SEQUENCE [LARGE SCALE GENOMIC DNA]</scope>
</reference>
<keyword evidence="18" id="KW-1185">Reference proteome</keyword>
<dbReference type="GO" id="GO:1990246">
    <property type="term" value="C:uniplex complex"/>
    <property type="evidence" value="ECO:0007669"/>
    <property type="project" value="TreeGrafter"/>
</dbReference>
<keyword evidence="10" id="KW-0406">Ion transport</keyword>
<organism evidence="17 18">
    <name type="scientific">Leishmania orientalis</name>
    <dbReference type="NCBI Taxonomy" id="2249476"/>
    <lineage>
        <taxon>Eukaryota</taxon>
        <taxon>Discoba</taxon>
        <taxon>Euglenozoa</taxon>
        <taxon>Kinetoplastea</taxon>
        <taxon>Metakinetoplastina</taxon>
        <taxon>Trypanosomatida</taxon>
        <taxon>Trypanosomatidae</taxon>
        <taxon>Leishmaniinae</taxon>
        <taxon>Leishmania</taxon>
    </lineage>
</organism>
<dbReference type="AlphaFoldDB" id="A0A836GTC3"/>
<evidence type="ECO:0000256" key="15">
    <source>
        <dbReference type="SAM" id="Phobius"/>
    </source>
</evidence>
<comment type="catalytic activity">
    <reaction evidence="14">
        <text>Ca(2+)(in) = Ca(2+)(out)</text>
        <dbReference type="Rhea" id="RHEA:29671"/>
        <dbReference type="ChEBI" id="CHEBI:29108"/>
    </reaction>
</comment>
<comment type="similarity">
    <text evidence="2">Belongs to the MCU (TC 1.A.77) family.</text>
</comment>
<evidence type="ECO:0000256" key="7">
    <source>
        <dbReference type="ARBA" id="ARBA00022792"/>
    </source>
</evidence>
<keyword evidence="9 15" id="KW-1133">Transmembrane helix</keyword>
<evidence type="ECO:0000256" key="6">
    <source>
        <dbReference type="ARBA" id="ARBA00022692"/>
    </source>
</evidence>
<feature type="transmembrane region" description="Helical" evidence="15">
    <location>
        <begin position="115"/>
        <end position="135"/>
    </location>
</feature>
<keyword evidence="3" id="KW-0813">Transport</keyword>
<keyword evidence="6 15" id="KW-0812">Transmembrane</keyword>
<keyword evidence="12 15" id="KW-0472">Membrane</keyword>
<dbReference type="KEGG" id="loi:92361616"/>
<feature type="transmembrane region" description="Helical" evidence="15">
    <location>
        <begin position="147"/>
        <end position="166"/>
    </location>
</feature>
<dbReference type="GO" id="GO:0015292">
    <property type="term" value="F:uniporter activity"/>
    <property type="evidence" value="ECO:0007669"/>
    <property type="project" value="TreeGrafter"/>
</dbReference>
<evidence type="ECO:0000256" key="5">
    <source>
        <dbReference type="ARBA" id="ARBA00022673"/>
    </source>
</evidence>
<keyword evidence="13" id="KW-0407">Ion channel</keyword>
<evidence type="ECO:0000259" key="16">
    <source>
        <dbReference type="Pfam" id="PF04678"/>
    </source>
</evidence>
<comment type="caution">
    <text evidence="17">The sequence shown here is derived from an EMBL/GenBank/DDBJ whole genome shotgun (WGS) entry which is preliminary data.</text>
</comment>
<dbReference type="GeneID" id="92361616"/>
<name>A0A836GTC3_9TRYP</name>
<dbReference type="Proteomes" id="UP000674143">
    <property type="component" value="Unassembled WGS sequence"/>
</dbReference>
<proteinExistence type="inferred from homology"/>
<keyword evidence="7" id="KW-0999">Mitochondrion inner membrane</keyword>
<evidence type="ECO:0000256" key="12">
    <source>
        <dbReference type="ARBA" id="ARBA00023136"/>
    </source>
</evidence>
<evidence type="ECO:0000313" key="18">
    <source>
        <dbReference type="Proteomes" id="UP000674143"/>
    </source>
</evidence>
<keyword evidence="5" id="KW-0107">Calcium channel</keyword>
<comment type="subcellular location">
    <subcellularLocation>
        <location evidence="1">Mitochondrion inner membrane</location>
        <topology evidence="1">Multi-pass membrane protein</topology>
    </subcellularLocation>
</comment>
<evidence type="ECO:0000256" key="13">
    <source>
        <dbReference type="ARBA" id="ARBA00023303"/>
    </source>
</evidence>
<dbReference type="Pfam" id="PF04678">
    <property type="entry name" value="MCU"/>
    <property type="match status" value="1"/>
</dbReference>
<protein>
    <recommendedName>
        <fullName evidence="16">Calcium uniporter protein C-terminal domain-containing protein</fullName>
    </recommendedName>
</protein>